<reference evidence="5 6" key="1">
    <citation type="journal article" date="2020" name="Microorganisms">
        <title>Osmotic Adaptation and Compatible Solute Biosynthesis of Phototrophic Bacteria as Revealed from Genome Analyses.</title>
        <authorList>
            <person name="Imhoff J.F."/>
            <person name="Rahn T."/>
            <person name="Kunzel S."/>
            <person name="Keller A."/>
            <person name="Neulinger S.C."/>
        </authorList>
    </citation>
    <scope>NUCLEOTIDE SEQUENCE [LARGE SCALE GENOMIC DNA]</scope>
    <source>
        <strain evidence="5 6">DSM 6210</strain>
    </source>
</reference>
<comment type="similarity">
    <text evidence="1">Belongs to the V-ATPase D subunit family.</text>
</comment>
<evidence type="ECO:0000313" key="5">
    <source>
        <dbReference type="EMBL" id="MBK1633112.1"/>
    </source>
</evidence>
<name>A0ABS1CMD9_9GAMM</name>
<dbReference type="PANTHER" id="PTHR11671">
    <property type="entry name" value="V-TYPE ATP SYNTHASE SUBUNIT D"/>
    <property type="match status" value="1"/>
</dbReference>
<feature type="coiled-coil region" evidence="4">
    <location>
        <begin position="32"/>
        <end position="59"/>
    </location>
</feature>
<accession>A0ABS1CMD9</accession>
<comment type="caution">
    <text evidence="5">The sequence shown here is derived from an EMBL/GenBank/DDBJ whole genome shotgun (WGS) entry which is preliminary data.</text>
</comment>
<evidence type="ECO:0000256" key="1">
    <source>
        <dbReference type="ARBA" id="ARBA00005850"/>
    </source>
</evidence>
<keyword evidence="4" id="KW-0175">Coiled coil</keyword>
<keyword evidence="3" id="KW-0406">Ion transport</keyword>
<keyword evidence="6" id="KW-1185">Reference proteome</keyword>
<keyword evidence="2" id="KW-0813">Transport</keyword>
<evidence type="ECO:0000256" key="3">
    <source>
        <dbReference type="ARBA" id="ARBA00023065"/>
    </source>
</evidence>
<dbReference type="EMBL" id="NRRV01000068">
    <property type="protein sequence ID" value="MBK1633112.1"/>
    <property type="molecule type" value="Genomic_DNA"/>
</dbReference>
<dbReference type="NCBIfam" id="TIGR00309">
    <property type="entry name" value="V_ATPase_subD"/>
    <property type="match status" value="1"/>
</dbReference>
<gene>
    <name evidence="5" type="ORF">CKO31_20625</name>
</gene>
<protein>
    <submittedName>
        <fullName evidence="5">V-type ATP synthase subunit D</fullName>
    </submittedName>
</protein>
<dbReference type="InterPro" id="IPR002699">
    <property type="entry name" value="V_ATPase_D"/>
</dbReference>
<evidence type="ECO:0000256" key="4">
    <source>
        <dbReference type="SAM" id="Coils"/>
    </source>
</evidence>
<sequence length="205" mass="23010">MAKVSLSKSSLSQQTQQLKSYQQFLPSLDLKRKQLMGERARARAERLALDERLAAARQQITASLPMLGNEELDLNALVRVKHVELGRENVVGTWLPTLQAIEVDVRPYGYISKPQWLEPLIEALTASARLRIEAMVAERRVALLNAAVRTVTQRVNLFDKVLIPQTRENIKRIRIALSDAERAAVVRSKIAKKKRAAEGLAQGQV</sequence>
<dbReference type="Proteomes" id="UP000748752">
    <property type="component" value="Unassembled WGS sequence"/>
</dbReference>
<dbReference type="Pfam" id="PF01813">
    <property type="entry name" value="ATP-synt_D"/>
    <property type="match status" value="1"/>
</dbReference>
<dbReference type="NCBIfam" id="NF002565">
    <property type="entry name" value="PRK02195.1"/>
    <property type="match status" value="1"/>
</dbReference>
<dbReference type="RefSeq" id="WP_200241110.1">
    <property type="nucleotide sequence ID" value="NZ_NRRV01000068.1"/>
</dbReference>
<organism evidence="5 6">
    <name type="scientific">Thiohalocapsa halophila</name>
    <dbReference type="NCBI Taxonomy" id="69359"/>
    <lineage>
        <taxon>Bacteria</taxon>
        <taxon>Pseudomonadati</taxon>
        <taxon>Pseudomonadota</taxon>
        <taxon>Gammaproteobacteria</taxon>
        <taxon>Chromatiales</taxon>
        <taxon>Chromatiaceae</taxon>
        <taxon>Thiohalocapsa</taxon>
    </lineage>
</organism>
<dbReference type="Gene3D" id="1.10.287.3240">
    <property type="match status" value="1"/>
</dbReference>
<evidence type="ECO:0000256" key="2">
    <source>
        <dbReference type="ARBA" id="ARBA00022448"/>
    </source>
</evidence>
<evidence type="ECO:0000313" key="6">
    <source>
        <dbReference type="Proteomes" id="UP000748752"/>
    </source>
</evidence>
<proteinExistence type="inferred from homology"/>